<name>A0A1B3XJW1_9BACI</name>
<protein>
    <submittedName>
        <fullName evidence="2">Uncharacterized protein</fullName>
    </submittedName>
</protein>
<feature type="transmembrane region" description="Helical" evidence="1">
    <location>
        <begin position="14"/>
        <end position="37"/>
    </location>
</feature>
<sequence>MYMMQVFGIPRNTLTYAVMITIISLMGLASVLIINFFHLMKKNPNNMGGLGFQCWHEGHHKKIQRYMTAYS</sequence>
<reference evidence="2 3" key="1">
    <citation type="submission" date="2016-08" db="EMBL/GenBank/DDBJ databases">
        <title>Complete genome sequence of Bacillus muralis G25-68, a strain with toxicity to nematodes.</title>
        <authorList>
            <person name="Zheng Z."/>
        </authorList>
    </citation>
    <scope>NUCLEOTIDE SEQUENCE [LARGE SCALE GENOMIC DNA]</scope>
    <source>
        <strain evidence="2 3">G25-68</strain>
    </source>
</reference>
<gene>
    <name evidence="2" type="ORF">ABE28_003975</name>
</gene>
<dbReference type="RefSeq" id="WP_064462021.1">
    <property type="nucleotide sequence ID" value="NZ_CP017080.1"/>
</dbReference>
<evidence type="ECO:0000313" key="2">
    <source>
        <dbReference type="EMBL" id="AOH53499.1"/>
    </source>
</evidence>
<keyword evidence="3" id="KW-1185">Reference proteome</keyword>
<evidence type="ECO:0000256" key="1">
    <source>
        <dbReference type="SAM" id="Phobius"/>
    </source>
</evidence>
<keyword evidence="1" id="KW-0812">Transmembrane</keyword>
<dbReference type="AlphaFoldDB" id="A0A1B3XJW1"/>
<organism evidence="2 3">
    <name type="scientific">Peribacillus muralis</name>
    <dbReference type="NCBI Taxonomy" id="264697"/>
    <lineage>
        <taxon>Bacteria</taxon>
        <taxon>Bacillati</taxon>
        <taxon>Bacillota</taxon>
        <taxon>Bacilli</taxon>
        <taxon>Bacillales</taxon>
        <taxon>Bacillaceae</taxon>
        <taxon>Peribacillus</taxon>
    </lineage>
</organism>
<dbReference type="EMBL" id="CP017080">
    <property type="protein sequence ID" value="AOH53499.1"/>
    <property type="molecule type" value="Genomic_DNA"/>
</dbReference>
<dbReference type="Proteomes" id="UP000077926">
    <property type="component" value="Chromosome"/>
</dbReference>
<evidence type="ECO:0000313" key="3">
    <source>
        <dbReference type="Proteomes" id="UP000077926"/>
    </source>
</evidence>
<accession>A0A1B3XJW1</accession>
<dbReference type="KEGG" id="bmur:ABE28_003975"/>
<keyword evidence="1" id="KW-1133">Transmembrane helix</keyword>
<keyword evidence="1" id="KW-0472">Membrane</keyword>
<proteinExistence type="predicted"/>